<dbReference type="NCBIfam" id="NF002677">
    <property type="entry name" value="PRK02406.1"/>
    <property type="match status" value="1"/>
</dbReference>
<keyword evidence="8 13" id="KW-0460">Magnesium</keyword>
<dbReference type="PANTHER" id="PTHR11076:SF33">
    <property type="entry name" value="DNA POLYMERASE KAPPA"/>
    <property type="match status" value="1"/>
</dbReference>
<dbReference type="GO" id="GO:0006281">
    <property type="term" value="P:DNA repair"/>
    <property type="evidence" value="ECO:0007669"/>
    <property type="project" value="UniProtKB-UniRule"/>
</dbReference>
<dbReference type="PANTHER" id="PTHR11076">
    <property type="entry name" value="DNA REPAIR POLYMERASE UMUC / TRANSFERASE FAMILY MEMBER"/>
    <property type="match status" value="1"/>
</dbReference>
<organism evidence="15 16">
    <name type="scientific">Liquorilactobacillus cacaonum DSM 21116</name>
    <dbReference type="NCBI Taxonomy" id="1423729"/>
    <lineage>
        <taxon>Bacteria</taxon>
        <taxon>Bacillati</taxon>
        <taxon>Bacillota</taxon>
        <taxon>Bacilli</taxon>
        <taxon>Lactobacillales</taxon>
        <taxon>Lactobacillaceae</taxon>
        <taxon>Liquorilactobacillus</taxon>
    </lineage>
</organism>
<dbReference type="Gene3D" id="3.40.1170.60">
    <property type="match status" value="1"/>
</dbReference>
<keyword evidence="16" id="KW-1185">Reference proteome</keyword>
<keyword evidence="4 13" id="KW-0548">Nucleotidyltransferase</keyword>
<dbReference type="Pfam" id="PF11799">
    <property type="entry name" value="IMS_C"/>
    <property type="match status" value="1"/>
</dbReference>
<comment type="cofactor">
    <cofactor evidence="13">
        <name>Mg(2+)</name>
        <dbReference type="ChEBI" id="CHEBI:18420"/>
    </cofactor>
    <text evidence="13">Binds 2 magnesium ions per subunit.</text>
</comment>
<reference evidence="15 16" key="1">
    <citation type="journal article" date="2015" name="Genome Announc.">
        <title>Expanding the biotechnology potential of lactobacilli through comparative genomics of 213 strains and associated genera.</title>
        <authorList>
            <person name="Sun Z."/>
            <person name="Harris H.M."/>
            <person name="McCann A."/>
            <person name="Guo C."/>
            <person name="Argimon S."/>
            <person name="Zhang W."/>
            <person name="Yang X."/>
            <person name="Jeffery I.B."/>
            <person name="Cooney J.C."/>
            <person name="Kagawa T.F."/>
            <person name="Liu W."/>
            <person name="Song Y."/>
            <person name="Salvetti E."/>
            <person name="Wrobel A."/>
            <person name="Rasinkangas P."/>
            <person name="Parkhill J."/>
            <person name="Rea M.C."/>
            <person name="O'Sullivan O."/>
            <person name="Ritari J."/>
            <person name="Douillard F.P."/>
            <person name="Paul Ross R."/>
            <person name="Yang R."/>
            <person name="Briner A.E."/>
            <person name="Felis G.E."/>
            <person name="de Vos W.M."/>
            <person name="Barrangou R."/>
            <person name="Klaenhammer T.R."/>
            <person name="Caufield P.W."/>
            <person name="Cui Y."/>
            <person name="Zhang H."/>
            <person name="O'Toole P.W."/>
        </authorList>
    </citation>
    <scope>NUCLEOTIDE SEQUENCE [LARGE SCALE GENOMIC DNA]</scope>
    <source>
        <strain evidence="15 16">DSM 21116</strain>
    </source>
</reference>
<dbReference type="InterPro" id="IPR024728">
    <property type="entry name" value="PolY_HhH_motif"/>
</dbReference>
<name>A0A0R2CF63_9LACO</name>
<dbReference type="Pfam" id="PF11798">
    <property type="entry name" value="IMS_HHH"/>
    <property type="match status" value="1"/>
</dbReference>
<dbReference type="CDD" id="cd03586">
    <property type="entry name" value="PolY_Pol_IV_kappa"/>
    <property type="match status" value="1"/>
</dbReference>
<dbReference type="AlphaFoldDB" id="A0A0R2CF63"/>
<dbReference type="HAMAP" id="MF_01113">
    <property type="entry name" value="DNApol_IV"/>
    <property type="match status" value="1"/>
</dbReference>
<dbReference type="InterPro" id="IPR043128">
    <property type="entry name" value="Rev_trsase/Diguanyl_cyclase"/>
</dbReference>
<protein>
    <recommendedName>
        <fullName evidence="13">DNA polymerase IV</fullName>
        <shortName evidence="13">Pol IV</shortName>
        <ecNumber evidence="13">2.7.7.7</ecNumber>
    </recommendedName>
</protein>
<dbReference type="EC" id="2.7.7.7" evidence="13"/>
<evidence type="ECO:0000313" key="16">
    <source>
        <dbReference type="Proteomes" id="UP000051131"/>
    </source>
</evidence>
<dbReference type="PATRIC" id="fig|1423729.3.peg.1212"/>
<dbReference type="SUPFAM" id="SSF56672">
    <property type="entry name" value="DNA/RNA polymerases"/>
    <property type="match status" value="1"/>
</dbReference>
<dbReference type="OrthoDB" id="9808813at2"/>
<dbReference type="FunFam" id="3.30.1490.100:FF:000004">
    <property type="entry name" value="DNA polymerase IV"/>
    <property type="match status" value="1"/>
</dbReference>
<keyword evidence="9 13" id="KW-0239">DNA-directed DNA polymerase</keyword>
<evidence type="ECO:0000256" key="9">
    <source>
        <dbReference type="ARBA" id="ARBA00022932"/>
    </source>
</evidence>
<keyword evidence="2 13" id="KW-0515">Mutator protein</keyword>
<comment type="similarity">
    <text evidence="1 13">Belongs to the DNA polymerase type-Y family.</text>
</comment>
<dbReference type="InterPro" id="IPR017961">
    <property type="entry name" value="DNA_pol_Y-fam_little_finger"/>
</dbReference>
<gene>
    <name evidence="13" type="primary">dinB</name>
    <name evidence="15" type="ORF">FC80_GL001197</name>
</gene>
<feature type="binding site" evidence="13">
    <location>
        <position position="109"/>
    </location>
    <ligand>
        <name>Mg(2+)</name>
        <dbReference type="ChEBI" id="CHEBI:18420"/>
    </ligand>
</feature>
<dbReference type="GO" id="GO:0042276">
    <property type="term" value="P:error-prone translesion synthesis"/>
    <property type="evidence" value="ECO:0007669"/>
    <property type="project" value="TreeGrafter"/>
</dbReference>
<keyword evidence="7 13" id="KW-0227">DNA damage</keyword>
<dbReference type="GO" id="GO:0006261">
    <property type="term" value="P:DNA-templated DNA replication"/>
    <property type="evidence" value="ECO:0007669"/>
    <property type="project" value="UniProtKB-UniRule"/>
</dbReference>
<evidence type="ECO:0000259" key="14">
    <source>
        <dbReference type="PROSITE" id="PS50173"/>
    </source>
</evidence>
<feature type="active site" evidence="13">
    <location>
        <position position="110"/>
    </location>
</feature>
<dbReference type="Proteomes" id="UP000051131">
    <property type="component" value="Unassembled WGS sequence"/>
</dbReference>
<sequence>MTEKRKIIHVDMDAFYASIEMRDNPKIRNRAVVIAKNPRHTGGTGVVATANYVARRMGIHSAMSAQKAMQLCPDAVFVTPNFKKYRAVSAQIHQIFHEYTDIIEPVAFDEAYLDVTQNKKNIGNPLLIAKMIQQEIFMKTNLTSSTGISYNKFLAKMASDYNKPAGTTLIKEEDVFSFLTPLPIEKFRGVGVKTAKKMHSLKIDVGKDLLKKTELELIADFGKMGALFYQHVRGVDNRVVEWERKQKSLGNERTFGQALKNITEIEDMFNYLARLLVAQLHKKQLHGKTIVIKVRNSNFETVTKRRTLDNFYQNDQEVFVFHALQLFEEIQNEIDVRLLGMTMTNLTSLQYENIELPLWKE</sequence>
<dbReference type="InterPro" id="IPR022880">
    <property type="entry name" value="DNApol_IV"/>
</dbReference>
<dbReference type="InterPro" id="IPR036775">
    <property type="entry name" value="DNA_pol_Y-fam_lit_finger_sf"/>
</dbReference>
<comment type="caution">
    <text evidence="15">The sequence shown here is derived from an EMBL/GenBank/DDBJ whole genome shotgun (WGS) entry which is preliminary data.</text>
</comment>
<dbReference type="Gene3D" id="3.30.1490.100">
    <property type="entry name" value="DNA polymerase, Y-family, little finger domain"/>
    <property type="match status" value="1"/>
</dbReference>
<keyword evidence="5 13" id="KW-0235">DNA replication</keyword>
<evidence type="ECO:0000256" key="12">
    <source>
        <dbReference type="ARBA" id="ARBA00049244"/>
    </source>
</evidence>
<comment type="subcellular location">
    <subcellularLocation>
        <location evidence="13">Cytoplasm</location>
    </subcellularLocation>
</comment>
<dbReference type="Pfam" id="PF00817">
    <property type="entry name" value="IMS"/>
    <property type="match status" value="1"/>
</dbReference>
<evidence type="ECO:0000256" key="3">
    <source>
        <dbReference type="ARBA" id="ARBA00022679"/>
    </source>
</evidence>
<evidence type="ECO:0000256" key="7">
    <source>
        <dbReference type="ARBA" id="ARBA00022763"/>
    </source>
</evidence>
<evidence type="ECO:0000256" key="1">
    <source>
        <dbReference type="ARBA" id="ARBA00010945"/>
    </source>
</evidence>
<dbReference type="GO" id="GO:0009432">
    <property type="term" value="P:SOS response"/>
    <property type="evidence" value="ECO:0007669"/>
    <property type="project" value="TreeGrafter"/>
</dbReference>
<feature type="domain" description="UmuC" evidence="14">
    <location>
        <begin position="7"/>
        <end position="191"/>
    </location>
</feature>
<evidence type="ECO:0000256" key="10">
    <source>
        <dbReference type="ARBA" id="ARBA00023125"/>
    </source>
</evidence>
<evidence type="ECO:0000256" key="4">
    <source>
        <dbReference type="ARBA" id="ARBA00022695"/>
    </source>
</evidence>
<feature type="binding site" evidence="13">
    <location>
        <position position="11"/>
    </location>
    <ligand>
        <name>Mg(2+)</name>
        <dbReference type="ChEBI" id="CHEBI:18420"/>
    </ligand>
</feature>
<evidence type="ECO:0000256" key="8">
    <source>
        <dbReference type="ARBA" id="ARBA00022842"/>
    </source>
</evidence>
<comment type="subunit">
    <text evidence="13">Monomer.</text>
</comment>
<evidence type="ECO:0000256" key="13">
    <source>
        <dbReference type="HAMAP-Rule" id="MF_01113"/>
    </source>
</evidence>
<dbReference type="InterPro" id="IPR050116">
    <property type="entry name" value="DNA_polymerase-Y"/>
</dbReference>
<keyword evidence="3 13" id="KW-0808">Transferase</keyword>
<keyword evidence="13" id="KW-0963">Cytoplasm</keyword>
<keyword evidence="11 13" id="KW-0234">DNA repair</keyword>
<dbReference type="InterPro" id="IPR001126">
    <property type="entry name" value="UmuC"/>
</dbReference>
<accession>A0A0R2CF63</accession>
<evidence type="ECO:0000256" key="6">
    <source>
        <dbReference type="ARBA" id="ARBA00022723"/>
    </source>
</evidence>
<dbReference type="PROSITE" id="PS50173">
    <property type="entry name" value="UMUC"/>
    <property type="match status" value="1"/>
</dbReference>
<evidence type="ECO:0000313" key="15">
    <source>
        <dbReference type="EMBL" id="KRM90296.1"/>
    </source>
</evidence>
<dbReference type="STRING" id="1423729.FC80_GL001197"/>
<dbReference type="Gene3D" id="1.10.150.20">
    <property type="entry name" value="5' to 3' exonuclease, C-terminal subdomain"/>
    <property type="match status" value="1"/>
</dbReference>
<feature type="site" description="Substrate discrimination" evidence="13">
    <location>
        <position position="16"/>
    </location>
</feature>
<evidence type="ECO:0000256" key="2">
    <source>
        <dbReference type="ARBA" id="ARBA00022457"/>
    </source>
</evidence>
<dbReference type="EMBL" id="AYZE01000015">
    <property type="protein sequence ID" value="KRM90296.1"/>
    <property type="molecule type" value="Genomic_DNA"/>
</dbReference>
<comment type="catalytic activity">
    <reaction evidence="12 13">
        <text>DNA(n) + a 2'-deoxyribonucleoside 5'-triphosphate = DNA(n+1) + diphosphate</text>
        <dbReference type="Rhea" id="RHEA:22508"/>
        <dbReference type="Rhea" id="RHEA-COMP:17339"/>
        <dbReference type="Rhea" id="RHEA-COMP:17340"/>
        <dbReference type="ChEBI" id="CHEBI:33019"/>
        <dbReference type="ChEBI" id="CHEBI:61560"/>
        <dbReference type="ChEBI" id="CHEBI:173112"/>
        <dbReference type="EC" id="2.7.7.7"/>
    </reaction>
</comment>
<comment type="function">
    <text evidence="13">Poorly processive, error-prone DNA polymerase involved in untargeted mutagenesis. Copies undamaged DNA at stalled replication forks, which arise in vivo from mismatched or misaligned primer ends. These misaligned primers can be extended by PolIV. Exhibits no 3'-5' exonuclease (proofreading) activity. May be involved in translesional synthesis, in conjunction with the beta clamp from PolIII.</text>
</comment>
<evidence type="ECO:0000256" key="5">
    <source>
        <dbReference type="ARBA" id="ARBA00022705"/>
    </source>
</evidence>
<evidence type="ECO:0000256" key="11">
    <source>
        <dbReference type="ARBA" id="ARBA00023204"/>
    </source>
</evidence>
<dbReference type="RefSeq" id="WP_057829418.1">
    <property type="nucleotide sequence ID" value="NZ_AYZE01000015.1"/>
</dbReference>
<dbReference type="SUPFAM" id="SSF100879">
    <property type="entry name" value="Lesion bypass DNA polymerase (Y-family), little finger domain"/>
    <property type="match status" value="1"/>
</dbReference>
<dbReference type="GO" id="GO:0005829">
    <property type="term" value="C:cytosol"/>
    <property type="evidence" value="ECO:0007669"/>
    <property type="project" value="TreeGrafter"/>
</dbReference>
<dbReference type="GO" id="GO:0003887">
    <property type="term" value="F:DNA-directed DNA polymerase activity"/>
    <property type="evidence" value="ECO:0007669"/>
    <property type="project" value="UniProtKB-UniRule"/>
</dbReference>
<keyword evidence="10 13" id="KW-0238">DNA-binding</keyword>
<proteinExistence type="inferred from homology"/>
<dbReference type="Gene3D" id="3.30.70.270">
    <property type="match status" value="1"/>
</dbReference>
<keyword evidence="6 13" id="KW-0479">Metal-binding</keyword>
<dbReference type="GO" id="GO:0003684">
    <property type="term" value="F:damaged DNA binding"/>
    <property type="evidence" value="ECO:0007669"/>
    <property type="project" value="InterPro"/>
</dbReference>
<dbReference type="InterPro" id="IPR043502">
    <property type="entry name" value="DNA/RNA_pol_sf"/>
</dbReference>
<dbReference type="GO" id="GO:0000287">
    <property type="term" value="F:magnesium ion binding"/>
    <property type="evidence" value="ECO:0007669"/>
    <property type="project" value="UniProtKB-UniRule"/>
</dbReference>